<dbReference type="Proteomes" id="UP001243330">
    <property type="component" value="Unassembled WGS sequence"/>
</dbReference>
<dbReference type="AlphaFoldDB" id="A0AAD9AVC3"/>
<evidence type="ECO:0000313" key="1">
    <source>
        <dbReference type="EMBL" id="KAK1855233.1"/>
    </source>
</evidence>
<evidence type="ECO:0000313" key="2">
    <source>
        <dbReference type="Proteomes" id="UP001243330"/>
    </source>
</evidence>
<proteinExistence type="predicted"/>
<sequence length="184" mass="21627">MDIPDHMMFSRRLAELAGQSRDHNLRPLLEERANNLIDDLFWGEDDLASEWFDANISLVINLKQNPGTIFLGKHEVMEYFKKLYEEEDTYQLRRLNFVLISADRGRVTSHIEQFSAQFNVDSPVGPTKKEVIIVTMDLNDSNKIQRMEYRLLCKEHDAEQTPHWDWDETVDSLKTKPVVIDYNI</sequence>
<protein>
    <submittedName>
        <fullName evidence="1">Uncharacterized protein</fullName>
    </submittedName>
</protein>
<dbReference type="EMBL" id="JAQOWY010000024">
    <property type="protein sequence ID" value="KAK1855233.1"/>
    <property type="molecule type" value="Genomic_DNA"/>
</dbReference>
<keyword evidence="2" id="KW-1185">Reference proteome</keyword>
<dbReference type="InterPro" id="IPR018247">
    <property type="entry name" value="EF_Hand_1_Ca_BS"/>
</dbReference>
<comment type="caution">
    <text evidence="1">The sequence shown here is derived from an EMBL/GenBank/DDBJ whole genome shotgun (WGS) entry which is preliminary data.</text>
</comment>
<organism evidence="1 2">
    <name type="scientific">Colletotrichum chrysophilum</name>
    <dbReference type="NCBI Taxonomy" id="1836956"/>
    <lineage>
        <taxon>Eukaryota</taxon>
        <taxon>Fungi</taxon>
        <taxon>Dikarya</taxon>
        <taxon>Ascomycota</taxon>
        <taxon>Pezizomycotina</taxon>
        <taxon>Sordariomycetes</taxon>
        <taxon>Hypocreomycetidae</taxon>
        <taxon>Glomerellales</taxon>
        <taxon>Glomerellaceae</taxon>
        <taxon>Colletotrichum</taxon>
        <taxon>Colletotrichum gloeosporioides species complex</taxon>
    </lineage>
</organism>
<gene>
    <name evidence="1" type="ORF">CCHR01_02135</name>
</gene>
<accession>A0AAD9AVC3</accession>
<name>A0AAD9AVC3_9PEZI</name>
<dbReference type="PROSITE" id="PS00018">
    <property type="entry name" value="EF_HAND_1"/>
    <property type="match status" value="1"/>
</dbReference>
<reference evidence="1" key="1">
    <citation type="submission" date="2023-01" db="EMBL/GenBank/DDBJ databases">
        <title>Colletotrichum chrysophilum M932 genome sequence.</title>
        <authorList>
            <person name="Baroncelli R."/>
        </authorList>
    </citation>
    <scope>NUCLEOTIDE SEQUENCE</scope>
    <source>
        <strain evidence="1">M932</strain>
    </source>
</reference>